<feature type="coiled-coil region" evidence="1">
    <location>
        <begin position="957"/>
        <end position="984"/>
    </location>
</feature>
<dbReference type="InterPro" id="IPR032675">
    <property type="entry name" value="LRR_dom_sf"/>
</dbReference>
<feature type="compositionally biased region" description="Acidic residues" evidence="2">
    <location>
        <begin position="680"/>
        <end position="690"/>
    </location>
</feature>
<dbReference type="EMBL" id="JAQMWT010000379">
    <property type="protein sequence ID" value="KAJ8602499.1"/>
    <property type="molecule type" value="Genomic_DNA"/>
</dbReference>
<dbReference type="Gene3D" id="3.80.10.10">
    <property type="entry name" value="Ribonuclease Inhibitor"/>
    <property type="match status" value="2"/>
</dbReference>
<feature type="region of interest" description="Disordered" evidence="2">
    <location>
        <begin position="666"/>
        <end position="697"/>
    </location>
</feature>
<reference evidence="3" key="1">
    <citation type="submission" date="2023-01" db="EMBL/GenBank/DDBJ databases">
        <title>Metagenome sequencing of chrysophaentin producing Chrysophaeum taylorii.</title>
        <authorList>
            <person name="Davison J."/>
            <person name="Bewley C."/>
        </authorList>
    </citation>
    <scope>NUCLEOTIDE SEQUENCE</scope>
    <source>
        <strain evidence="3">NIES-1699</strain>
    </source>
</reference>
<dbReference type="InterPro" id="IPR001611">
    <property type="entry name" value="Leu-rich_rpt"/>
</dbReference>
<protein>
    <submittedName>
        <fullName evidence="3">Uncharacterized protein</fullName>
    </submittedName>
</protein>
<dbReference type="InterPro" id="IPR006553">
    <property type="entry name" value="Leu-rich_rpt_Cys-con_subtyp"/>
</dbReference>
<sequence length="1352" mass="152280">MTAVSDVGLGHVFAGIRKLASLLLRGCPAVSDKGLLELSDYMKLRKTLRTLDLRESTGFSNDSLLALMADGGGQLHELLLAGCSQVDLLGLLGLRRDVGTLEGTTLLGIISASCRHLVDLRLAGLGAAVDDAALQAFTSAIEGSQYGAPPLEIVTLSGRGRDLDRSRCVLNNLRRMRMVDTPLFSDEGFANLVAAAHQRQHQRQRKPTKQQDRPFGLIEFDAAAALTGMVDNSTRCRVPRYGSAGILAYVQAFGEQLMRLDLDGAPRIDDTAVLNVGRCCPLLRYVGLEKCAHVTTASVVPLSTQCCHLERLRVGGCGGYQSPLTDAVAFAIAAHCPEMRVLDLSRSRISGKGCRKIASGCPKLETLKLNDCDQVDDSDVCAILGGCPKLRVLNLAGCDAIREGPASLTGDAENRLEVCDLHRSSLGRGVPPDALVRAVKKQFPHARRNSERCGLKALAAPVRKFVVFQLERRRQHRAAMVIQTLVRRVLEKQRFFDLRERVFEHRRMIFAIKVVQKCTRRWANRQAGRLLLAQLRAAKLRQEQLLEAELRRQMEERRAHRASLIMKFMCTAFDQYRHSILRESWQHLVAAVKFKATRDTASRAIGGWFRRQMVARFNKECTVAVVSSAKVDQAVALLYAAAITAQRCYRARLCRQQQQHLETFADQGIQEDAPQSPELPESEDECEAAEDDAHGARSRHEIRLMQEASERVRAAFKFQTAWRFRIKLRRERERRAGYVVMRGWRRYQQHRREREVRRRRDRLVSAFGRFAHPDAVNFLIERRHEQLVAAGMEATRLAICRQRAVRLIQQSLRSRIRRWKATKQWRMYRQDCAAIAIQSAYQAYRQRIDDAEVLRGQNIAAFTITHFLSRCYARQKFRNLQRQLAIRKEEEAQGVKQDLIRRRQERLLQQCFVRGREKSAAKLQASWRAHREAAMQRARRVAESEARLRDARLDFAMSEKAAEAKKATRQLANQTKALAIATAQAGAKFLATTAKIAVQALGSPAEPTPADIVRKGYDLPELPKPKMAERIVNFVLDRRSAQEDKEREEQLSNSILNLQTRSVLARGVIDLALTVGKEELVALEEKNAYNARVNQPVFERVKKDLSGHEKLKVFLWYSMGHGPRVLTEIRVRRAPASHLNKTANESRLYGAFVGGTVIRGHKKLAVELHGDAGVYQGKAAPPIDKVAVSRNAKEEAALKAQNFARITPALNVGGGGSLLAKYNVWIHTRKIHQKPVLNTLMVGMLRRQHWWNGDDERVRSLIATYALPLDAVLSIRAAFDALNFAKGDHIQVQDWLESIGEPKDDPGAYVGWLIDLDVVMKTNCGKQFWFKKKLEFVEARDKMGVERVGMST</sequence>
<evidence type="ECO:0000313" key="3">
    <source>
        <dbReference type="EMBL" id="KAJ8602499.1"/>
    </source>
</evidence>
<dbReference type="GO" id="GO:0031146">
    <property type="term" value="P:SCF-dependent proteasomal ubiquitin-dependent protein catabolic process"/>
    <property type="evidence" value="ECO:0007669"/>
    <property type="project" value="TreeGrafter"/>
</dbReference>
<dbReference type="Proteomes" id="UP001230188">
    <property type="component" value="Unassembled WGS sequence"/>
</dbReference>
<evidence type="ECO:0000256" key="2">
    <source>
        <dbReference type="SAM" id="MobiDB-lite"/>
    </source>
</evidence>
<evidence type="ECO:0000313" key="4">
    <source>
        <dbReference type="Proteomes" id="UP001230188"/>
    </source>
</evidence>
<name>A0AAD7UCL6_9STRA</name>
<comment type="caution">
    <text evidence="3">The sequence shown here is derived from an EMBL/GenBank/DDBJ whole genome shotgun (WGS) entry which is preliminary data.</text>
</comment>
<organism evidence="3 4">
    <name type="scientific">Chrysophaeum taylorii</name>
    <dbReference type="NCBI Taxonomy" id="2483200"/>
    <lineage>
        <taxon>Eukaryota</taxon>
        <taxon>Sar</taxon>
        <taxon>Stramenopiles</taxon>
        <taxon>Ochrophyta</taxon>
        <taxon>Pelagophyceae</taxon>
        <taxon>Pelagomonadales</taxon>
        <taxon>Pelagomonadaceae</taxon>
        <taxon>Chrysophaeum</taxon>
    </lineage>
</organism>
<gene>
    <name evidence="3" type="ORF">CTAYLR_001251</name>
</gene>
<dbReference type="PANTHER" id="PTHR13318">
    <property type="entry name" value="PARTNER OF PAIRED, ISOFORM B-RELATED"/>
    <property type="match status" value="1"/>
</dbReference>
<keyword evidence="4" id="KW-1185">Reference proteome</keyword>
<dbReference type="GO" id="GO:0019005">
    <property type="term" value="C:SCF ubiquitin ligase complex"/>
    <property type="evidence" value="ECO:0007669"/>
    <property type="project" value="TreeGrafter"/>
</dbReference>
<dbReference type="SUPFAM" id="SSF52047">
    <property type="entry name" value="RNI-like"/>
    <property type="match status" value="1"/>
</dbReference>
<dbReference type="SMART" id="SM00367">
    <property type="entry name" value="LRR_CC"/>
    <property type="match status" value="9"/>
</dbReference>
<proteinExistence type="predicted"/>
<accession>A0AAD7UCL6</accession>
<dbReference type="Pfam" id="PF13516">
    <property type="entry name" value="LRR_6"/>
    <property type="match status" value="1"/>
</dbReference>
<evidence type="ECO:0000256" key="1">
    <source>
        <dbReference type="SAM" id="Coils"/>
    </source>
</evidence>
<keyword evidence="1" id="KW-0175">Coiled coil</keyword>